<dbReference type="OrthoDB" id="18170at2759"/>
<dbReference type="GO" id="GO:0003676">
    <property type="term" value="F:nucleic acid binding"/>
    <property type="evidence" value="ECO:0007669"/>
    <property type="project" value="InterPro"/>
</dbReference>
<proteinExistence type="predicted"/>
<gene>
    <name evidence="9" type="ORF">LRAMOSA06031</name>
</gene>
<evidence type="ECO:0000259" key="8">
    <source>
        <dbReference type="PROSITE" id="PS51194"/>
    </source>
</evidence>
<dbReference type="PANTHER" id="PTHR47958">
    <property type="entry name" value="ATP-DEPENDENT RNA HELICASE DBP3"/>
    <property type="match status" value="1"/>
</dbReference>
<feature type="compositionally biased region" description="Basic residues" evidence="6">
    <location>
        <begin position="1"/>
        <end position="11"/>
    </location>
</feature>
<feature type="domain" description="Helicase ATP-binding" evidence="7">
    <location>
        <begin position="195"/>
        <end position="381"/>
    </location>
</feature>
<accession>A0A077X4B9</accession>
<dbReference type="InterPro" id="IPR027417">
    <property type="entry name" value="P-loop_NTPase"/>
</dbReference>
<evidence type="ECO:0000256" key="4">
    <source>
        <dbReference type="ARBA" id="ARBA00022806"/>
    </source>
</evidence>
<dbReference type="Gene3D" id="3.40.50.300">
    <property type="entry name" value="P-loop containing nucleotide triphosphate hydrolases"/>
    <property type="match status" value="2"/>
</dbReference>
<keyword evidence="2" id="KW-0547">Nucleotide-binding</keyword>
<dbReference type="Gene3D" id="3.30.60.220">
    <property type="match status" value="1"/>
</dbReference>
<dbReference type="Pfam" id="PF00270">
    <property type="entry name" value="DEAD"/>
    <property type="match status" value="1"/>
</dbReference>
<protein>
    <recommendedName>
        <fullName evidence="1">RNA helicase</fullName>
        <ecNumber evidence="1">3.6.4.13</ecNumber>
    </recommendedName>
</protein>
<dbReference type="SMART" id="SM00490">
    <property type="entry name" value="HELICc"/>
    <property type="match status" value="1"/>
</dbReference>
<keyword evidence="3" id="KW-0378">Hydrolase</keyword>
<reference evidence="9" key="1">
    <citation type="journal article" date="2014" name="Genome Announc.">
        <title>De novo whole-genome sequence and genome annotation of Lichtheimia ramosa.</title>
        <authorList>
            <person name="Linde J."/>
            <person name="Schwartze V."/>
            <person name="Binder U."/>
            <person name="Lass-Florl C."/>
            <person name="Voigt K."/>
            <person name="Horn F."/>
        </authorList>
    </citation>
    <scope>NUCLEOTIDE SEQUENCE</scope>
    <source>
        <strain evidence="9">JMRC FSU:6197</strain>
    </source>
</reference>
<keyword evidence="5" id="KW-0067">ATP-binding</keyword>
<evidence type="ECO:0000256" key="1">
    <source>
        <dbReference type="ARBA" id="ARBA00012552"/>
    </source>
</evidence>
<dbReference type="InterPro" id="IPR001650">
    <property type="entry name" value="Helicase_C-like"/>
</dbReference>
<dbReference type="AlphaFoldDB" id="A0A077X4B9"/>
<dbReference type="InterPro" id="IPR011545">
    <property type="entry name" value="DEAD/DEAH_box_helicase_dom"/>
</dbReference>
<dbReference type="GO" id="GO:0005524">
    <property type="term" value="F:ATP binding"/>
    <property type="evidence" value="ECO:0007669"/>
    <property type="project" value="UniProtKB-KW"/>
</dbReference>
<keyword evidence="4" id="KW-0347">Helicase</keyword>
<evidence type="ECO:0000259" key="7">
    <source>
        <dbReference type="PROSITE" id="PS51192"/>
    </source>
</evidence>
<feature type="domain" description="Helicase C-terminal" evidence="8">
    <location>
        <begin position="400"/>
        <end position="579"/>
    </location>
</feature>
<name>A0A077X4B9_9FUNG</name>
<organism evidence="9">
    <name type="scientific">Lichtheimia ramosa</name>
    <dbReference type="NCBI Taxonomy" id="688394"/>
    <lineage>
        <taxon>Eukaryota</taxon>
        <taxon>Fungi</taxon>
        <taxon>Fungi incertae sedis</taxon>
        <taxon>Mucoromycota</taxon>
        <taxon>Mucoromycotina</taxon>
        <taxon>Mucoromycetes</taxon>
        <taxon>Mucorales</taxon>
        <taxon>Lichtheimiaceae</taxon>
        <taxon>Lichtheimia</taxon>
    </lineage>
</organism>
<dbReference type="GO" id="GO:0016787">
    <property type="term" value="F:hydrolase activity"/>
    <property type="evidence" value="ECO:0007669"/>
    <property type="project" value="UniProtKB-KW"/>
</dbReference>
<evidence type="ECO:0000313" key="9">
    <source>
        <dbReference type="EMBL" id="CDS13857.1"/>
    </source>
</evidence>
<dbReference type="PROSITE" id="PS51192">
    <property type="entry name" value="HELICASE_ATP_BIND_1"/>
    <property type="match status" value="1"/>
</dbReference>
<dbReference type="CDD" id="cd23022">
    <property type="entry name" value="zf-HIT_DDX59"/>
    <property type="match status" value="1"/>
</dbReference>
<dbReference type="PROSITE" id="PS51194">
    <property type="entry name" value="HELICASE_CTER"/>
    <property type="match status" value="1"/>
</dbReference>
<feature type="region of interest" description="Disordered" evidence="6">
    <location>
        <begin position="1"/>
        <end position="56"/>
    </location>
</feature>
<dbReference type="CDD" id="cd00268">
    <property type="entry name" value="DEADc"/>
    <property type="match status" value="1"/>
</dbReference>
<evidence type="ECO:0000256" key="3">
    <source>
        <dbReference type="ARBA" id="ARBA00022801"/>
    </source>
</evidence>
<dbReference type="Pfam" id="PF00271">
    <property type="entry name" value="Helicase_C"/>
    <property type="match status" value="1"/>
</dbReference>
<evidence type="ECO:0000256" key="2">
    <source>
        <dbReference type="ARBA" id="ARBA00022741"/>
    </source>
</evidence>
<evidence type="ECO:0000256" key="6">
    <source>
        <dbReference type="SAM" id="MobiDB-lite"/>
    </source>
</evidence>
<dbReference type="SMART" id="SM00487">
    <property type="entry name" value="DEXDc"/>
    <property type="match status" value="1"/>
</dbReference>
<evidence type="ECO:0000256" key="5">
    <source>
        <dbReference type="ARBA" id="ARBA00022840"/>
    </source>
</evidence>
<sequence>MLVPRSVKRKYEHATELVSTTTTPPPAKRPAIDTTPLTEEDNQDEPIKQLSSQQRLATIGSDEPICVVCSKYGEYINDDTDHDVCSLECKAIDTRMTKPVVIPSRPLDAIVQPYVADTLHAKLTNYTEPLDLASMTSSQLQLILKAQEIQVRGTSIPHPITSMDQCSHVLSQTFIRNLDQEGLWGMATPVQRLAVPSMLAGRDVIVVSPSSSGKTTSFLLSVVAHCQSLSIMHEHKRRAGPYALILAPTRDLCVQIESVLKRLVVGIQNMRTALLVGGIPVADQVYRLRKGVQIIVGTPGRVSLIAGSYPHMLRLWRMHMVVLDEADVLLQQAGLRTQTKEILDRHLSTSTLRRQTAYFSSSPDITKKTYCRRFVKPIEILVSQVNEKEEARALKTTPPNVKQTVLWVENASKAKRLLSILDDPKYFTAPVVVFVSSGLGAEYLKRSLLKRRRDWRIAAVVQQEHSIDDRKAVIDGMNQDPPAWDVVIATDTLARGIDLPHVSLVINYDMASSLADYIQRISRAVIPDSLIDTSKRKRGWAITFVNKDDKRLLPSFAKFLSTKSSIDVTPIPNELKHFIQNE</sequence>
<dbReference type="EC" id="3.6.4.13" evidence="1"/>
<dbReference type="InterPro" id="IPR044742">
    <property type="entry name" value="DEAD/DEAH_RhlB"/>
</dbReference>
<dbReference type="EMBL" id="LK023385">
    <property type="protein sequence ID" value="CDS13857.1"/>
    <property type="molecule type" value="Genomic_DNA"/>
</dbReference>
<dbReference type="SUPFAM" id="SSF52540">
    <property type="entry name" value="P-loop containing nucleoside triphosphate hydrolases"/>
    <property type="match status" value="1"/>
</dbReference>
<dbReference type="InterPro" id="IPR014001">
    <property type="entry name" value="Helicase_ATP-bd"/>
</dbReference>
<dbReference type="GO" id="GO:0003724">
    <property type="term" value="F:RNA helicase activity"/>
    <property type="evidence" value="ECO:0007669"/>
    <property type="project" value="UniProtKB-EC"/>
</dbReference>